<keyword evidence="10" id="KW-0539">Nucleus</keyword>
<keyword evidence="6" id="KW-0158">Chromosome</keyword>
<evidence type="ECO:0000313" key="15">
    <source>
        <dbReference type="Proteomes" id="UP000812966"/>
    </source>
</evidence>
<protein>
    <recommendedName>
        <fullName evidence="5">DASH complex subunit SPC19</fullName>
    </recommendedName>
    <alternativeName>
        <fullName evidence="12">Outer kinetochore protein SPC19</fullName>
    </alternativeName>
</protein>
<keyword evidence="8" id="KW-0995">Kinetochore</keyword>
<keyword evidence="11" id="KW-0137">Centromere</keyword>
<accession>A0A8K0JSA2</accession>
<sequence>MTDNLYHLEECVKAAEQCVQTQDRAISQLATGIRDLPRLTAILHNERHFLLLPEPLLRQYKGELAEDLSPQIDTLIDRAEKAISRHEKRAGDLRQTLELVKNSSLDPATLPSSTNSTSTIAQSKPNSSARNPGKIPFDMKQLDAAQKRRFIMLKGKKDRLERELSKLS</sequence>
<evidence type="ECO:0000256" key="10">
    <source>
        <dbReference type="ARBA" id="ARBA00023242"/>
    </source>
</evidence>
<proteinExistence type="inferred from homology"/>
<dbReference type="GO" id="GO:0008608">
    <property type="term" value="P:attachment of spindle microtubules to kinetochore"/>
    <property type="evidence" value="ECO:0007669"/>
    <property type="project" value="InterPro"/>
</dbReference>
<keyword evidence="15" id="KW-1185">Reference proteome</keyword>
<evidence type="ECO:0000256" key="2">
    <source>
        <dbReference type="ARBA" id="ARBA00004186"/>
    </source>
</evidence>
<evidence type="ECO:0000313" key="14">
    <source>
        <dbReference type="EMBL" id="KAG7575485.1"/>
    </source>
</evidence>
<dbReference type="EMBL" id="JABELV010000003">
    <property type="protein sequence ID" value="KAG7575485.1"/>
    <property type="molecule type" value="Genomic_DNA"/>
</dbReference>
<evidence type="ECO:0000256" key="8">
    <source>
        <dbReference type="ARBA" id="ARBA00022838"/>
    </source>
</evidence>
<evidence type="ECO:0000256" key="5">
    <source>
        <dbReference type="ARBA" id="ARBA00016329"/>
    </source>
</evidence>
<dbReference type="Pfam" id="PF08287">
    <property type="entry name" value="DASH_Spc19"/>
    <property type="match status" value="1"/>
</dbReference>
<comment type="similarity">
    <text evidence="4">Belongs to the DASH complex SPC19 family.</text>
</comment>
<keyword evidence="7" id="KW-0963">Cytoplasm</keyword>
<dbReference type="InterPro" id="IPR013251">
    <property type="entry name" value="DASH_Spc19"/>
</dbReference>
<keyword evidence="9" id="KW-0206">Cytoskeleton</keyword>
<dbReference type="Proteomes" id="UP000812966">
    <property type="component" value="Unassembled WGS sequence"/>
</dbReference>
<evidence type="ECO:0000256" key="7">
    <source>
        <dbReference type="ARBA" id="ARBA00022490"/>
    </source>
</evidence>
<evidence type="ECO:0000256" key="1">
    <source>
        <dbReference type="ARBA" id="ARBA00004123"/>
    </source>
</evidence>
<name>A0A8K0JSA2_9TREE</name>
<feature type="region of interest" description="Disordered" evidence="13">
    <location>
        <begin position="104"/>
        <end position="139"/>
    </location>
</feature>
<feature type="compositionally biased region" description="Polar residues" evidence="13">
    <location>
        <begin position="104"/>
        <end position="130"/>
    </location>
</feature>
<evidence type="ECO:0000256" key="12">
    <source>
        <dbReference type="ARBA" id="ARBA00032583"/>
    </source>
</evidence>
<dbReference type="GO" id="GO:0042729">
    <property type="term" value="C:DASH complex"/>
    <property type="evidence" value="ECO:0007669"/>
    <property type="project" value="InterPro"/>
</dbReference>
<evidence type="ECO:0000256" key="11">
    <source>
        <dbReference type="ARBA" id="ARBA00023328"/>
    </source>
</evidence>
<organism evidence="14 15">
    <name type="scientific">Filobasidium floriforme</name>
    <dbReference type="NCBI Taxonomy" id="5210"/>
    <lineage>
        <taxon>Eukaryota</taxon>
        <taxon>Fungi</taxon>
        <taxon>Dikarya</taxon>
        <taxon>Basidiomycota</taxon>
        <taxon>Agaricomycotina</taxon>
        <taxon>Tremellomycetes</taxon>
        <taxon>Filobasidiales</taxon>
        <taxon>Filobasidiaceae</taxon>
        <taxon>Filobasidium</taxon>
    </lineage>
</organism>
<dbReference type="AlphaFoldDB" id="A0A8K0JSA2"/>
<dbReference type="GO" id="GO:0005876">
    <property type="term" value="C:spindle microtubule"/>
    <property type="evidence" value="ECO:0007669"/>
    <property type="project" value="InterPro"/>
</dbReference>
<evidence type="ECO:0000256" key="3">
    <source>
        <dbReference type="ARBA" id="ARBA00004629"/>
    </source>
</evidence>
<comment type="subcellular location">
    <subcellularLocation>
        <location evidence="3">Chromosome</location>
        <location evidence="3">Centromere</location>
        <location evidence="3">Kinetochore</location>
    </subcellularLocation>
    <subcellularLocation>
        <location evidence="2">Cytoplasm</location>
        <location evidence="2">Cytoskeleton</location>
        <location evidence="2">Spindle</location>
    </subcellularLocation>
    <subcellularLocation>
        <location evidence="1">Nucleus</location>
    </subcellularLocation>
</comment>
<dbReference type="PANTHER" id="PTHR28262:SF1">
    <property type="entry name" value="DASH COMPLEX SUBUNIT SPC19"/>
    <property type="match status" value="1"/>
</dbReference>
<evidence type="ECO:0000256" key="13">
    <source>
        <dbReference type="SAM" id="MobiDB-lite"/>
    </source>
</evidence>
<gene>
    <name evidence="14" type="ORF">FFLO_00304</name>
</gene>
<evidence type="ECO:0000256" key="9">
    <source>
        <dbReference type="ARBA" id="ARBA00023212"/>
    </source>
</evidence>
<reference evidence="14" key="1">
    <citation type="submission" date="2020-04" db="EMBL/GenBank/DDBJ databases">
        <title>Analysis of mating type loci in Filobasidium floriforme.</title>
        <authorList>
            <person name="Nowrousian M."/>
        </authorList>
    </citation>
    <scope>NUCLEOTIDE SEQUENCE</scope>
    <source>
        <strain evidence="14">CBS 6242</strain>
    </source>
</reference>
<evidence type="ECO:0000256" key="4">
    <source>
        <dbReference type="ARBA" id="ARBA00008952"/>
    </source>
</evidence>
<evidence type="ECO:0000256" key="6">
    <source>
        <dbReference type="ARBA" id="ARBA00022454"/>
    </source>
</evidence>
<comment type="caution">
    <text evidence="14">The sequence shown here is derived from an EMBL/GenBank/DDBJ whole genome shotgun (WGS) entry which is preliminary data.</text>
</comment>
<dbReference type="PANTHER" id="PTHR28262">
    <property type="entry name" value="DASH COMPLEX SUBUNIT SPC19"/>
    <property type="match status" value="1"/>
</dbReference>
<dbReference type="OrthoDB" id="3361333at2759"/>